<organism evidence="3 4">
    <name type="scientific">Dichanthelium oligosanthes</name>
    <dbReference type="NCBI Taxonomy" id="888268"/>
    <lineage>
        <taxon>Eukaryota</taxon>
        <taxon>Viridiplantae</taxon>
        <taxon>Streptophyta</taxon>
        <taxon>Embryophyta</taxon>
        <taxon>Tracheophyta</taxon>
        <taxon>Spermatophyta</taxon>
        <taxon>Magnoliopsida</taxon>
        <taxon>Liliopsida</taxon>
        <taxon>Poales</taxon>
        <taxon>Poaceae</taxon>
        <taxon>PACMAD clade</taxon>
        <taxon>Panicoideae</taxon>
        <taxon>Panicodae</taxon>
        <taxon>Paniceae</taxon>
        <taxon>Dichantheliinae</taxon>
        <taxon>Dichanthelium</taxon>
    </lineage>
</organism>
<name>A0A1E5UXJ5_9POAL</name>
<evidence type="ECO:0000313" key="3">
    <source>
        <dbReference type="EMBL" id="OEL17581.1"/>
    </source>
</evidence>
<feature type="chain" id="PRO_5009187491" description="CASP-like protein" evidence="2">
    <location>
        <begin position="24"/>
        <end position="260"/>
    </location>
</feature>
<accession>A0A1E5UXJ5</accession>
<evidence type="ECO:0000313" key="4">
    <source>
        <dbReference type="Proteomes" id="UP000095767"/>
    </source>
</evidence>
<dbReference type="AlphaFoldDB" id="A0A1E5UXJ5"/>
<keyword evidence="2" id="KW-0732">Signal</keyword>
<proteinExistence type="predicted"/>
<comment type="caution">
    <text evidence="3">The sequence shown here is derived from an EMBL/GenBank/DDBJ whole genome shotgun (WGS) entry which is preliminary data.</text>
</comment>
<dbReference type="Proteomes" id="UP000095767">
    <property type="component" value="Unassembled WGS sequence"/>
</dbReference>
<reference evidence="3 4" key="1">
    <citation type="submission" date="2016-09" db="EMBL/GenBank/DDBJ databases">
        <title>The draft genome of Dichanthelium oligosanthes: A C3 panicoid grass species.</title>
        <authorList>
            <person name="Studer A.J."/>
            <person name="Schnable J.C."/>
            <person name="Brutnell T.P."/>
        </authorList>
    </citation>
    <scope>NUCLEOTIDE SEQUENCE [LARGE SCALE GENOMIC DNA]</scope>
    <source>
        <strain evidence="4">cv. Kellogg 1175</strain>
        <tissue evidence="3">Leaf</tissue>
    </source>
</reference>
<feature type="region of interest" description="Disordered" evidence="1">
    <location>
        <begin position="200"/>
        <end position="260"/>
    </location>
</feature>
<gene>
    <name evidence="3" type="ORF">BAE44_0021401</name>
</gene>
<evidence type="ECO:0008006" key="5">
    <source>
        <dbReference type="Google" id="ProtNLM"/>
    </source>
</evidence>
<dbReference type="EMBL" id="LWDX02059504">
    <property type="protein sequence ID" value="OEL17581.1"/>
    <property type="molecule type" value="Genomic_DNA"/>
</dbReference>
<feature type="region of interest" description="Disordered" evidence="1">
    <location>
        <begin position="30"/>
        <end position="98"/>
    </location>
</feature>
<evidence type="ECO:0000256" key="2">
    <source>
        <dbReference type="SAM" id="SignalP"/>
    </source>
</evidence>
<feature type="compositionally biased region" description="Pro residues" evidence="1">
    <location>
        <begin position="88"/>
        <end position="98"/>
    </location>
</feature>
<feature type="compositionally biased region" description="Pro residues" evidence="1">
    <location>
        <begin position="248"/>
        <end position="260"/>
    </location>
</feature>
<protein>
    <recommendedName>
        <fullName evidence="5">CASP-like protein</fullName>
    </recommendedName>
</protein>
<keyword evidence="4" id="KW-1185">Reference proteome</keyword>
<feature type="signal peptide" evidence="2">
    <location>
        <begin position="1"/>
        <end position="23"/>
    </location>
</feature>
<sequence>MALSYRLAAPALLILAIVMVSSSAEHRCSRQEQDPACHTAPVPPADGHRDHRQEAPVPPSRPLGLRTPVAAPPPPRSGPPRARMRPFHPSPPPPLPPPPPPCKLFQLLEIVVRHETAQPVATMIALFTADVLGPVAVLGRRPVKAPPWPKLAQLRFDHKTFKASVRQYITDDMALSSRLLAGVFLVLAVALVCSSAERSSAGPPRFGLQDHRQESPVPALRPLGLRKPVAAPPPPRSETPRGSIRPYQPLPPPPPPPPCS</sequence>
<evidence type="ECO:0000256" key="1">
    <source>
        <dbReference type="SAM" id="MobiDB-lite"/>
    </source>
</evidence>
<dbReference type="OrthoDB" id="695885at2759"/>